<feature type="transmembrane region" description="Helical" evidence="5">
    <location>
        <begin position="277"/>
        <end position="296"/>
    </location>
</feature>
<name>A0A2X0V9H4_9GAMM</name>
<dbReference type="RefSeq" id="WP_113744498.1">
    <property type="nucleotide sequence ID" value="NZ_UAPV01000001.1"/>
</dbReference>
<protein>
    <submittedName>
        <fullName evidence="6">Inner membrane protein ybjJ</fullName>
    </submittedName>
</protein>
<feature type="transmembrane region" description="Helical" evidence="5">
    <location>
        <begin position="364"/>
        <end position="386"/>
    </location>
</feature>
<evidence type="ECO:0000313" key="7">
    <source>
        <dbReference type="Proteomes" id="UP000250086"/>
    </source>
</evidence>
<dbReference type="PANTHER" id="PTHR23514">
    <property type="entry name" value="BYPASS OF STOP CODON PROTEIN 6"/>
    <property type="match status" value="1"/>
</dbReference>
<organism evidence="6 7">
    <name type="scientific">Anaerobiospirillum thomasii</name>
    <dbReference type="NCBI Taxonomy" id="179995"/>
    <lineage>
        <taxon>Bacteria</taxon>
        <taxon>Pseudomonadati</taxon>
        <taxon>Pseudomonadota</taxon>
        <taxon>Gammaproteobacteria</taxon>
        <taxon>Aeromonadales</taxon>
        <taxon>Succinivibrionaceae</taxon>
        <taxon>Anaerobiospirillum</taxon>
    </lineage>
</organism>
<gene>
    <name evidence="6" type="primary">ybjJ_3</name>
    <name evidence="6" type="ORF">NCTC13093_01838</name>
</gene>
<dbReference type="InterPro" id="IPR011701">
    <property type="entry name" value="MFS"/>
</dbReference>
<evidence type="ECO:0000256" key="5">
    <source>
        <dbReference type="SAM" id="Phobius"/>
    </source>
</evidence>
<dbReference type="EMBL" id="UAPV01000001">
    <property type="protein sequence ID" value="SPT70423.1"/>
    <property type="molecule type" value="Genomic_DNA"/>
</dbReference>
<dbReference type="InterPro" id="IPR051788">
    <property type="entry name" value="MFS_Transporter"/>
</dbReference>
<keyword evidence="2 5" id="KW-0812">Transmembrane</keyword>
<feature type="transmembrane region" description="Helical" evidence="5">
    <location>
        <begin position="45"/>
        <end position="67"/>
    </location>
</feature>
<feature type="transmembrane region" description="Helical" evidence="5">
    <location>
        <begin position="134"/>
        <end position="159"/>
    </location>
</feature>
<reference evidence="6 7" key="1">
    <citation type="submission" date="2018-06" db="EMBL/GenBank/DDBJ databases">
        <authorList>
            <consortium name="Pathogen Informatics"/>
            <person name="Doyle S."/>
        </authorList>
    </citation>
    <scope>NUCLEOTIDE SEQUENCE [LARGE SCALE GENOMIC DNA]</scope>
    <source>
        <strain evidence="6 7">NCTC13093</strain>
    </source>
</reference>
<dbReference type="Gene3D" id="1.20.1250.20">
    <property type="entry name" value="MFS general substrate transporter like domains"/>
    <property type="match status" value="1"/>
</dbReference>
<sequence length="396" mass="42796">MSLHELKIKKLSLAYFFLLPGLSYGILTSRMPSLKGQIEALDSDIGFLLLSFGLSGVLSLSMASFIIRIFSATSILKLAVFLFIAGDCALGLCQNMLQAVICMITIGFAFGIIDVCINILGIRLESTYQVSCMGFLHGAYAIGGLGGALLGSLCAAFNLNLFINYTAIFFIYSIFTFTAFSHLITKTKEQTETKNKDKNKARIWASLPLFIICLGLLNGISYAIEGSMAEWGSILLHEEKGASQSLSALLYAAMCLSLTMTRLVIDRIRSKVSDYKILLTAACIVAVTTLAGLHATNPYLCLLLFCLMGIGAAPVSPILFSKAGAQKTLNAESATSIVAAISYSGLLFFPPFIGFMAQMYTLQIALHIVIIFALIIGAGSFLIRHVDIKNGIVRKY</sequence>
<feature type="transmembrane region" description="Helical" evidence="5">
    <location>
        <begin position="333"/>
        <end position="352"/>
    </location>
</feature>
<comment type="subcellular location">
    <subcellularLocation>
        <location evidence="1">Membrane</location>
        <topology evidence="1">Multi-pass membrane protein</topology>
    </subcellularLocation>
</comment>
<evidence type="ECO:0000256" key="2">
    <source>
        <dbReference type="ARBA" id="ARBA00022692"/>
    </source>
</evidence>
<feature type="transmembrane region" description="Helical" evidence="5">
    <location>
        <begin position="74"/>
        <end position="92"/>
    </location>
</feature>
<proteinExistence type="predicted"/>
<dbReference type="Proteomes" id="UP000250086">
    <property type="component" value="Unassembled WGS sequence"/>
</dbReference>
<dbReference type="PANTHER" id="PTHR23514:SF13">
    <property type="entry name" value="INNER MEMBRANE PROTEIN YBJJ"/>
    <property type="match status" value="1"/>
</dbReference>
<feature type="transmembrane region" description="Helical" evidence="5">
    <location>
        <begin position="98"/>
        <end position="122"/>
    </location>
</feature>
<feature type="transmembrane region" description="Helical" evidence="5">
    <location>
        <begin position="244"/>
        <end position="265"/>
    </location>
</feature>
<evidence type="ECO:0000313" key="6">
    <source>
        <dbReference type="EMBL" id="SPT70423.1"/>
    </source>
</evidence>
<evidence type="ECO:0000256" key="4">
    <source>
        <dbReference type="ARBA" id="ARBA00023136"/>
    </source>
</evidence>
<feature type="transmembrane region" description="Helical" evidence="5">
    <location>
        <begin position="302"/>
        <end position="321"/>
    </location>
</feature>
<dbReference type="AlphaFoldDB" id="A0A2X0V9H4"/>
<dbReference type="Pfam" id="PF07690">
    <property type="entry name" value="MFS_1"/>
    <property type="match status" value="1"/>
</dbReference>
<accession>A0A2X0V9H4</accession>
<keyword evidence="3 5" id="KW-1133">Transmembrane helix</keyword>
<keyword evidence="4 5" id="KW-0472">Membrane</keyword>
<dbReference type="GO" id="GO:0016020">
    <property type="term" value="C:membrane"/>
    <property type="evidence" value="ECO:0007669"/>
    <property type="project" value="UniProtKB-SubCell"/>
</dbReference>
<dbReference type="SUPFAM" id="SSF103473">
    <property type="entry name" value="MFS general substrate transporter"/>
    <property type="match status" value="1"/>
</dbReference>
<evidence type="ECO:0000256" key="1">
    <source>
        <dbReference type="ARBA" id="ARBA00004141"/>
    </source>
</evidence>
<evidence type="ECO:0000256" key="3">
    <source>
        <dbReference type="ARBA" id="ARBA00022989"/>
    </source>
</evidence>
<feature type="transmembrane region" description="Helical" evidence="5">
    <location>
        <begin position="165"/>
        <end position="184"/>
    </location>
</feature>
<feature type="transmembrane region" description="Helical" evidence="5">
    <location>
        <begin position="204"/>
        <end position="224"/>
    </location>
</feature>
<feature type="transmembrane region" description="Helical" evidence="5">
    <location>
        <begin position="12"/>
        <end position="33"/>
    </location>
</feature>
<dbReference type="GO" id="GO:0022857">
    <property type="term" value="F:transmembrane transporter activity"/>
    <property type="evidence" value="ECO:0007669"/>
    <property type="project" value="InterPro"/>
</dbReference>
<keyword evidence="7" id="KW-1185">Reference proteome</keyword>
<dbReference type="InterPro" id="IPR036259">
    <property type="entry name" value="MFS_trans_sf"/>
</dbReference>